<keyword evidence="2" id="KW-0812">Transmembrane</keyword>
<keyword evidence="2" id="KW-1133">Transmembrane helix</keyword>
<evidence type="ECO:0000313" key="4">
    <source>
        <dbReference type="Proteomes" id="UP000076794"/>
    </source>
</evidence>
<reference evidence="3 4" key="1">
    <citation type="submission" date="2016-01" db="EMBL/GenBank/DDBJ databases">
        <title>Complete genome sequence of a soil Actinobacterium, Isoptericola dokdonensis DS-3.</title>
        <authorList>
            <person name="Kwon S.-K."/>
            <person name="Kim J.F."/>
        </authorList>
    </citation>
    <scope>NUCLEOTIDE SEQUENCE [LARGE SCALE GENOMIC DNA]</scope>
    <source>
        <strain evidence="3 4">DS-3</strain>
    </source>
</reference>
<dbReference type="AlphaFoldDB" id="A0A168EEN4"/>
<keyword evidence="2" id="KW-0472">Membrane</keyword>
<feature type="region of interest" description="Disordered" evidence="1">
    <location>
        <begin position="281"/>
        <end position="305"/>
    </location>
</feature>
<protein>
    <recommendedName>
        <fullName evidence="5">Protein kinase domain-containing protein</fullName>
    </recommendedName>
</protein>
<proteinExistence type="predicted"/>
<accession>A0A168EEN4</accession>
<dbReference type="STRING" id="1300344.I598_0355"/>
<gene>
    <name evidence="3" type="ORF">I598_0355</name>
</gene>
<dbReference type="RefSeq" id="WP_068200743.1">
    <property type="nucleotide sequence ID" value="NZ_CP014209.1"/>
</dbReference>
<dbReference type="PATRIC" id="fig|1300344.3.peg.355"/>
<feature type="transmembrane region" description="Helical" evidence="2">
    <location>
        <begin position="252"/>
        <end position="274"/>
    </location>
</feature>
<sequence>MRTDVVLTVPADAAAREALLDRLARLAATEHDGLDPVGAARTGPSGTLHVARGGGVATDMATVLSVRGRCSAAESSGVLVALAGALAALHDAGLVHGPLAAGDVVVDLGGRPRLRPRPEPPAGAWEEADDVHALAGLVASLTVDGDGDDVVALRAALAPALAADPRVRPEAGTLAARAHDAVASEPVHLPEPATLAAAALGRTAGRSTRQVAAPGRVRHRRARRAGRNPVVGRTARRRAGPAVRRPVARGRVLVGAAGVALVVGLLVAGGLHLVGPAGAPATAQAGSPLPESGLPTDDAWLRDPADPAGAAEALTARRVALLAGEGSVTGLAVAGSPAAAEAAELVAGTGGVEVVGPAVTVHDARVESGPRGGAAVVAVDYVVEAHVQRAADGTTTQVPAGSPRTAVLHLRWTDAGWRVSDVGG</sequence>
<feature type="compositionally biased region" description="Low complexity" evidence="1">
    <location>
        <begin position="203"/>
        <end position="215"/>
    </location>
</feature>
<dbReference type="KEGG" id="ido:I598_0355"/>
<evidence type="ECO:0000256" key="2">
    <source>
        <dbReference type="SAM" id="Phobius"/>
    </source>
</evidence>
<evidence type="ECO:0000313" key="3">
    <source>
        <dbReference type="EMBL" id="ANC29943.1"/>
    </source>
</evidence>
<feature type="region of interest" description="Disordered" evidence="1">
    <location>
        <begin position="203"/>
        <end position="243"/>
    </location>
</feature>
<evidence type="ECO:0008006" key="5">
    <source>
        <dbReference type="Google" id="ProtNLM"/>
    </source>
</evidence>
<keyword evidence="4" id="KW-1185">Reference proteome</keyword>
<dbReference type="EMBL" id="CP014209">
    <property type="protein sequence ID" value="ANC29943.1"/>
    <property type="molecule type" value="Genomic_DNA"/>
</dbReference>
<name>A0A168EEN4_9MICO</name>
<dbReference type="OrthoDB" id="5137722at2"/>
<organism evidence="3 4">
    <name type="scientific">Isoptericola dokdonensis DS-3</name>
    <dbReference type="NCBI Taxonomy" id="1300344"/>
    <lineage>
        <taxon>Bacteria</taxon>
        <taxon>Bacillati</taxon>
        <taxon>Actinomycetota</taxon>
        <taxon>Actinomycetes</taxon>
        <taxon>Micrococcales</taxon>
        <taxon>Promicromonosporaceae</taxon>
        <taxon>Isoptericola</taxon>
    </lineage>
</organism>
<evidence type="ECO:0000256" key="1">
    <source>
        <dbReference type="SAM" id="MobiDB-lite"/>
    </source>
</evidence>
<dbReference type="Proteomes" id="UP000076794">
    <property type="component" value="Chromosome"/>
</dbReference>
<feature type="compositionally biased region" description="Basic residues" evidence="1">
    <location>
        <begin position="216"/>
        <end position="226"/>
    </location>
</feature>